<organism evidence="5 6">
    <name type="scientific">Aquipuribacter hungaricus</name>
    <dbReference type="NCBI Taxonomy" id="545624"/>
    <lineage>
        <taxon>Bacteria</taxon>
        <taxon>Bacillati</taxon>
        <taxon>Actinomycetota</taxon>
        <taxon>Actinomycetes</taxon>
        <taxon>Micrococcales</taxon>
        <taxon>Intrasporangiaceae</taxon>
        <taxon>Aquipuribacter</taxon>
    </lineage>
</organism>
<sequence length="347" mass="37470">MRDVAAHARVSVRTVSNVMAGYQHVSEAMRARVQAAIQELDYRPNPVARTLRTGRTGVLALVVPEIDVPYFAGLAREVINAAATRGYQVMVDQTGHDHERERRLLTGADRTMLFDGVLFSPLVTAAELAEMDPSTTMPLVLLGEHVFDGRFDHVAIDNTQAAYDATAHLVSTGRRRVAAIGEQPQEGYATPRQRTAGYQAALLAAGLEPDPAYLRPAAHYRRADGYDAARELLALPQRPDAIFCFSDLLAMGAMRAVFDAGLQVPDDVAVIGVDDLEEGRYARPSLSTVSLDTPYIAQEAVDRIIARIGDPSLPGVQTRAPHQLLCRESTAPTSMQTAPSPACASGS</sequence>
<protein>
    <submittedName>
        <fullName evidence="5">LacI family DNA-binding transcriptional regulator</fullName>
    </submittedName>
</protein>
<keyword evidence="1" id="KW-0805">Transcription regulation</keyword>
<dbReference type="InterPro" id="IPR046335">
    <property type="entry name" value="LacI/GalR-like_sensor"/>
</dbReference>
<dbReference type="GO" id="GO:0003677">
    <property type="term" value="F:DNA binding"/>
    <property type="evidence" value="ECO:0007669"/>
    <property type="project" value="UniProtKB-KW"/>
</dbReference>
<comment type="caution">
    <text evidence="5">The sequence shown here is derived from an EMBL/GenBank/DDBJ whole genome shotgun (WGS) entry which is preliminary data.</text>
</comment>
<evidence type="ECO:0000259" key="4">
    <source>
        <dbReference type="PROSITE" id="PS50932"/>
    </source>
</evidence>
<dbReference type="EMBL" id="JBHRWW010000001">
    <property type="protein sequence ID" value="MFC3687308.1"/>
    <property type="molecule type" value="Genomic_DNA"/>
</dbReference>
<keyword evidence="3" id="KW-0804">Transcription</keyword>
<dbReference type="PROSITE" id="PS50932">
    <property type="entry name" value="HTH_LACI_2"/>
    <property type="match status" value="1"/>
</dbReference>
<evidence type="ECO:0000256" key="3">
    <source>
        <dbReference type="ARBA" id="ARBA00023163"/>
    </source>
</evidence>
<dbReference type="PANTHER" id="PTHR30146">
    <property type="entry name" value="LACI-RELATED TRANSCRIPTIONAL REPRESSOR"/>
    <property type="match status" value="1"/>
</dbReference>
<name>A0ABV7WDK9_9MICO</name>
<evidence type="ECO:0000313" key="6">
    <source>
        <dbReference type="Proteomes" id="UP001595685"/>
    </source>
</evidence>
<dbReference type="Gene3D" id="3.40.50.2300">
    <property type="match status" value="2"/>
</dbReference>
<dbReference type="SUPFAM" id="SSF47413">
    <property type="entry name" value="lambda repressor-like DNA-binding domains"/>
    <property type="match status" value="1"/>
</dbReference>
<dbReference type="CDD" id="cd06267">
    <property type="entry name" value="PBP1_LacI_sugar_binding-like"/>
    <property type="match status" value="1"/>
</dbReference>
<accession>A0ABV7WDK9</accession>
<dbReference type="InterPro" id="IPR010982">
    <property type="entry name" value="Lambda_DNA-bd_dom_sf"/>
</dbReference>
<dbReference type="Pfam" id="PF00356">
    <property type="entry name" value="LacI"/>
    <property type="match status" value="1"/>
</dbReference>
<dbReference type="Proteomes" id="UP001595685">
    <property type="component" value="Unassembled WGS sequence"/>
</dbReference>
<gene>
    <name evidence="5" type="ORF">ACFOLH_03020</name>
</gene>
<feature type="domain" description="HTH lacI-type" evidence="4">
    <location>
        <begin position="1"/>
        <end position="53"/>
    </location>
</feature>
<dbReference type="InterPro" id="IPR000843">
    <property type="entry name" value="HTH_LacI"/>
</dbReference>
<dbReference type="RefSeq" id="WP_340288837.1">
    <property type="nucleotide sequence ID" value="NZ_JBBEOI010000003.1"/>
</dbReference>
<dbReference type="Pfam" id="PF13377">
    <property type="entry name" value="Peripla_BP_3"/>
    <property type="match status" value="1"/>
</dbReference>
<dbReference type="SUPFAM" id="SSF53822">
    <property type="entry name" value="Periplasmic binding protein-like I"/>
    <property type="match status" value="1"/>
</dbReference>
<dbReference type="Gene3D" id="1.10.260.40">
    <property type="entry name" value="lambda repressor-like DNA-binding domains"/>
    <property type="match status" value="1"/>
</dbReference>
<dbReference type="CDD" id="cd01392">
    <property type="entry name" value="HTH_LacI"/>
    <property type="match status" value="1"/>
</dbReference>
<keyword evidence="6" id="KW-1185">Reference proteome</keyword>
<dbReference type="PANTHER" id="PTHR30146:SF153">
    <property type="entry name" value="LACTOSE OPERON REPRESSOR"/>
    <property type="match status" value="1"/>
</dbReference>
<proteinExistence type="predicted"/>
<evidence type="ECO:0000313" key="5">
    <source>
        <dbReference type="EMBL" id="MFC3687308.1"/>
    </source>
</evidence>
<keyword evidence="2 5" id="KW-0238">DNA-binding</keyword>
<reference evidence="6" key="1">
    <citation type="journal article" date="2019" name="Int. J. Syst. Evol. Microbiol.">
        <title>The Global Catalogue of Microorganisms (GCM) 10K type strain sequencing project: providing services to taxonomists for standard genome sequencing and annotation.</title>
        <authorList>
            <consortium name="The Broad Institute Genomics Platform"/>
            <consortium name="The Broad Institute Genome Sequencing Center for Infectious Disease"/>
            <person name="Wu L."/>
            <person name="Ma J."/>
        </authorList>
    </citation>
    <scope>NUCLEOTIDE SEQUENCE [LARGE SCALE GENOMIC DNA]</scope>
    <source>
        <strain evidence="6">NCAIM B.02333</strain>
    </source>
</reference>
<dbReference type="SMART" id="SM00354">
    <property type="entry name" value="HTH_LACI"/>
    <property type="match status" value="1"/>
</dbReference>
<dbReference type="InterPro" id="IPR028082">
    <property type="entry name" value="Peripla_BP_I"/>
</dbReference>
<evidence type="ECO:0000256" key="2">
    <source>
        <dbReference type="ARBA" id="ARBA00023125"/>
    </source>
</evidence>
<evidence type="ECO:0000256" key="1">
    <source>
        <dbReference type="ARBA" id="ARBA00023015"/>
    </source>
</evidence>